<dbReference type="GO" id="GO:0005737">
    <property type="term" value="C:cytoplasm"/>
    <property type="evidence" value="ECO:0007669"/>
    <property type="project" value="TreeGrafter"/>
</dbReference>
<dbReference type="SUPFAM" id="SSF54001">
    <property type="entry name" value="Cysteine proteinases"/>
    <property type="match status" value="1"/>
</dbReference>
<feature type="active site" description="Nucleophile" evidence="7">
    <location>
        <position position="69"/>
    </location>
</feature>
<dbReference type="PANTHER" id="PTHR10589">
    <property type="entry name" value="UBIQUITIN CARBOXYL-TERMINAL HYDROLASE"/>
    <property type="match status" value="1"/>
</dbReference>
<proteinExistence type="inferred from homology"/>
<evidence type="ECO:0000256" key="4">
    <source>
        <dbReference type="ARBA" id="ARBA00022786"/>
    </source>
</evidence>
<dbReference type="Gene3D" id="3.40.532.10">
    <property type="entry name" value="Peptidase C12, ubiquitin carboxyl-terminal hydrolase"/>
    <property type="match status" value="1"/>
</dbReference>
<evidence type="ECO:0000256" key="2">
    <source>
        <dbReference type="ARBA" id="ARBA00009326"/>
    </source>
</evidence>
<evidence type="ECO:0000313" key="11">
    <source>
        <dbReference type="Proteomes" id="UP000275846"/>
    </source>
</evidence>
<feature type="active site" description="Proton donor" evidence="7">
    <location>
        <position position="127"/>
    </location>
</feature>
<feature type="site" description="Important for enzyme activity" evidence="7">
    <location>
        <position position="142"/>
    </location>
</feature>
<evidence type="ECO:0000256" key="7">
    <source>
        <dbReference type="PROSITE-ProRule" id="PRU01393"/>
    </source>
</evidence>
<evidence type="ECO:0000256" key="3">
    <source>
        <dbReference type="ARBA" id="ARBA00022670"/>
    </source>
</evidence>
<dbReference type="Proteomes" id="UP000275846">
    <property type="component" value="Unassembled WGS sequence"/>
</dbReference>
<keyword evidence="11" id="KW-1185">Reference proteome</keyword>
<dbReference type="Pfam" id="PF01088">
    <property type="entry name" value="Peptidase_C12"/>
    <property type="match status" value="1"/>
</dbReference>
<keyword evidence="6 7" id="KW-0788">Thiol protease</keyword>
<organism evidence="12">
    <name type="scientific">Schistocephalus solidus</name>
    <name type="common">Tapeworm</name>
    <dbReference type="NCBI Taxonomy" id="70667"/>
    <lineage>
        <taxon>Eukaryota</taxon>
        <taxon>Metazoa</taxon>
        <taxon>Spiralia</taxon>
        <taxon>Lophotrochozoa</taxon>
        <taxon>Platyhelminthes</taxon>
        <taxon>Cestoda</taxon>
        <taxon>Eucestoda</taxon>
        <taxon>Diphyllobothriidea</taxon>
        <taxon>Diphyllobothriidae</taxon>
        <taxon>Schistocephalus</taxon>
    </lineage>
</organism>
<dbReference type="STRING" id="70667.A0A183SEN2"/>
<dbReference type="PANTHER" id="PTHR10589:SF17">
    <property type="entry name" value="UBIQUITIN CARBOXYL-TERMINAL HYDROLASE"/>
    <property type="match status" value="1"/>
</dbReference>
<keyword evidence="4 7" id="KW-0833">Ubl conjugation pathway</keyword>
<evidence type="ECO:0000313" key="10">
    <source>
        <dbReference type="EMBL" id="VDL89065.1"/>
    </source>
</evidence>
<evidence type="ECO:0000256" key="6">
    <source>
        <dbReference type="ARBA" id="ARBA00022807"/>
    </source>
</evidence>
<evidence type="ECO:0000259" key="9">
    <source>
        <dbReference type="PROSITE" id="PS52048"/>
    </source>
</evidence>
<dbReference type="GO" id="GO:0006511">
    <property type="term" value="P:ubiquitin-dependent protein catabolic process"/>
    <property type="evidence" value="ECO:0007669"/>
    <property type="project" value="UniProtKB-UniRule"/>
</dbReference>
<dbReference type="OrthoDB" id="427186at2759"/>
<accession>A0A183SEN2</accession>
<dbReference type="WBParaSite" id="SSLN_0000276701-mRNA-1">
    <property type="protein sequence ID" value="SSLN_0000276701-mRNA-1"/>
    <property type="gene ID" value="SSLN_0000276701"/>
</dbReference>
<protein>
    <recommendedName>
        <fullName evidence="8">Ubiquitin carboxyl-terminal hydrolase</fullName>
        <ecNumber evidence="8">3.4.19.12</ecNumber>
    </recommendedName>
</protein>
<dbReference type="AlphaFoldDB" id="A0A183SEN2"/>
<dbReference type="InterPro" id="IPR001578">
    <property type="entry name" value="Peptidase_C12_UCH"/>
</dbReference>
<evidence type="ECO:0000256" key="8">
    <source>
        <dbReference type="RuleBase" id="RU361215"/>
    </source>
</evidence>
<comment type="similarity">
    <text evidence="2 7 8">Belongs to the peptidase C12 family.</text>
</comment>
<gene>
    <name evidence="10" type="ORF">SSLN_LOCUS2680</name>
</gene>
<evidence type="ECO:0000256" key="5">
    <source>
        <dbReference type="ARBA" id="ARBA00022801"/>
    </source>
</evidence>
<dbReference type="InterPro" id="IPR038765">
    <property type="entry name" value="Papain-like_cys_pep_sf"/>
</dbReference>
<dbReference type="PRINTS" id="PR00707">
    <property type="entry name" value="UBCTHYDRLASE"/>
</dbReference>
<dbReference type="EC" id="3.4.19.12" evidence="8"/>
<dbReference type="PROSITE" id="PS00140">
    <property type="entry name" value="UCH_1"/>
    <property type="match status" value="1"/>
</dbReference>
<dbReference type="GO" id="GO:0004843">
    <property type="term" value="F:cysteine-type deubiquitinase activity"/>
    <property type="evidence" value="ECO:0007669"/>
    <property type="project" value="UniProtKB-UniRule"/>
</dbReference>
<evidence type="ECO:0000256" key="1">
    <source>
        <dbReference type="ARBA" id="ARBA00000707"/>
    </source>
</evidence>
<dbReference type="PROSITE" id="PS52048">
    <property type="entry name" value="UCH_DOMAIN"/>
    <property type="match status" value="1"/>
</dbReference>
<keyword evidence="3 7" id="KW-0645">Protease</keyword>
<dbReference type="GO" id="GO:0016579">
    <property type="term" value="P:protein deubiquitination"/>
    <property type="evidence" value="ECO:0007669"/>
    <property type="project" value="TreeGrafter"/>
</dbReference>
<reference evidence="12" key="1">
    <citation type="submission" date="2016-06" db="UniProtKB">
        <authorList>
            <consortium name="WormBaseParasite"/>
        </authorList>
    </citation>
    <scope>IDENTIFICATION</scope>
</reference>
<feature type="site" description="Transition state stabilizer" evidence="7">
    <location>
        <position position="63"/>
    </location>
</feature>
<sequence>FIRQLGVPKSVGFTDVLGVDPVLQALVPKPVYALLLLYPINENVDSQKIGDVSVDENCFFLKQTISNACGTIAVLHALANIRDKIDTTNMTWLNNFIKQTQSLSPAERGEKLEREQAPDATAKVDLHFVTFVNCHGKLIELDGRREGPVCHGTTSADSLLSDACNAAKKFMERDAENLLFSLIALTELQD</sequence>
<name>A0A183SEN2_SCHSO</name>
<feature type="domain" description="UCH catalytic" evidence="9">
    <location>
        <begin position="1"/>
        <end position="187"/>
    </location>
</feature>
<evidence type="ECO:0000313" key="12">
    <source>
        <dbReference type="WBParaSite" id="SSLN_0000276701-mRNA-1"/>
    </source>
</evidence>
<dbReference type="EMBL" id="UYSU01032312">
    <property type="protein sequence ID" value="VDL89065.1"/>
    <property type="molecule type" value="Genomic_DNA"/>
</dbReference>
<keyword evidence="5 7" id="KW-0378">Hydrolase</keyword>
<dbReference type="InterPro" id="IPR036959">
    <property type="entry name" value="Peptidase_C12_UCH_sf"/>
</dbReference>
<dbReference type="InterPro" id="IPR057254">
    <property type="entry name" value="UCH_AS"/>
</dbReference>
<comment type="catalytic activity">
    <reaction evidence="1 7 8">
        <text>Thiol-dependent hydrolysis of ester, thioester, amide, peptide and isopeptide bonds formed by the C-terminal Gly of ubiquitin (a 76-residue protein attached to proteins as an intracellular targeting signal).</text>
        <dbReference type="EC" id="3.4.19.12"/>
    </reaction>
</comment>
<reference evidence="10 11" key="2">
    <citation type="submission" date="2018-11" db="EMBL/GenBank/DDBJ databases">
        <authorList>
            <consortium name="Pathogen Informatics"/>
        </authorList>
    </citation>
    <scope>NUCLEOTIDE SEQUENCE [LARGE SCALE GENOMIC DNA]</scope>
    <source>
        <strain evidence="10 11">NST_G2</strain>
    </source>
</reference>